<dbReference type="Proteomes" id="UP001281147">
    <property type="component" value="Unassembled WGS sequence"/>
</dbReference>
<keyword evidence="2" id="KW-1185">Reference proteome</keyword>
<name>A0ACC3MW01_9PEZI</name>
<proteinExistence type="predicted"/>
<gene>
    <name evidence="1" type="ORF">LTR37_014023</name>
</gene>
<reference evidence="1" key="1">
    <citation type="submission" date="2023-07" db="EMBL/GenBank/DDBJ databases">
        <title>Black Yeasts Isolated from many extreme environments.</title>
        <authorList>
            <person name="Coleine C."/>
            <person name="Stajich J.E."/>
            <person name="Selbmann L."/>
        </authorList>
    </citation>
    <scope>NUCLEOTIDE SEQUENCE</scope>
    <source>
        <strain evidence="1">CCFEE 5714</strain>
    </source>
</reference>
<protein>
    <submittedName>
        <fullName evidence="1">Uncharacterized protein</fullName>
    </submittedName>
</protein>
<evidence type="ECO:0000313" key="2">
    <source>
        <dbReference type="Proteomes" id="UP001281147"/>
    </source>
</evidence>
<sequence>MFHPQTTKDDNLVEIADKVDDRATAISPFLNMPIELRLQIYDHTLGDKDWFKICVTSDVCVRYIGRGCSAVATLSRTCKQIHSDVTDLLYKDRRFILRFSNGTLHGNHGTVSMTPSLARYDFLTRVRHIHIGVSVHDDRRHLGPPIATLERALVRLEQSSELQSVTFHVNSRIGSFREPAKQMRVRNMLYAQRRAATREGVKARRNAVERELDYALRVVKMLCDGTMA</sequence>
<dbReference type="EMBL" id="JAUTXU010000142">
    <property type="protein sequence ID" value="KAK3704183.1"/>
    <property type="molecule type" value="Genomic_DNA"/>
</dbReference>
<evidence type="ECO:0000313" key="1">
    <source>
        <dbReference type="EMBL" id="KAK3704183.1"/>
    </source>
</evidence>
<comment type="caution">
    <text evidence="1">The sequence shown here is derived from an EMBL/GenBank/DDBJ whole genome shotgun (WGS) entry which is preliminary data.</text>
</comment>
<organism evidence="1 2">
    <name type="scientific">Vermiconidia calcicola</name>
    <dbReference type="NCBI Taxonomy" id="1690605"/>
    <lineage>
        <taxon>Eukaryota</taxon>
        <taxon>Fungi</taxon>
        <taxon>Dikarya</taxon>
        <taxon>Ascomycota</taxon>
        <taxon>Pezizomycotina</taxon>
        <taxon>Dothideomycetes</taxon>
        <taxon>Dothideomycetidae</taxon>
        <taxon>Mycosphaerellales</taxon>
        <taxon>Extremaceae</taxon>
        <taxon>Vermiconidia</taxon>
    </lineage>
</organism>
<accession>A0ACC3MW01</accession>